<evidence type="ECO:0000313" key="1">
    <source>
        <dbReference type="EMBL" id="CAD7224769.1"/>
    </source>
</evidence>
<dbReference type="AlphaFoldDB" id="A0A7R8ZLR9"/>
<sequence length="325" mass="35255">MEWSVRALRSVRSAEGAVPFQVQFFDDSQTSQFSLSRLEGGFQCLLKLEILNSVMAFTRASGAGGPDPSCCCSVGGRSGLPFPTRSTDWAKYNSDLMNMASGGFGGSFSTRNRDIRQLDLSPEEEACLADRKWWAFLLSSIFTFLAGIIIVLIGRLITYFWCGRRKRGAYSQAEKFSKEQKASMNAAAAQGGQAQQSGGEFEGNFMTEAKDWAGELISGQTTTGRILVVLVFVLSIASLVIYFIDASKNGDMGTGKHGNGVDCEIVDCEIEASEWTLKAKVTSRCQQPLCGSSRAKAEVSSLLLLAAALPYQHSLIFAKKEAASF</sequence>
<organism evidence="1">
    <name type="scientific">Cyprideis torosa</name>
    <dbReference type="NCBI Taxonomy" id="163714"/>
    <lineage>
        <taxon>Eukaryota</taxon>
        <taxon>Metazoa</taxon>
        <taxon>Ecdysozoa</taxon>
        <taxon>Arthropoda</taxon>
        <taxon>Crustacea</taxon>
        <taxon>Oligostraca</taxon>
        <taxon>Ostracoda</taxon>
        <taxon>Podocopa</taxon>
        <taxon>Podocopida</taxon>
        <taxon>Cytherocopina</taxon>
        <taxon>Cytheroidea</taxon>
        <taxon>Cytherideidae</taxon>
        <taxon>Cyprideis</taxon>
    </lineage>
</organism>
<protein>
    <submittedName>
        <fullName evidence="1">Uncharacterized protein</fullName>
    </submittedName>
</protein>
<dbReference type="OrthoDB" id="10035564at2759"/>
<reference evidence="1" key="1">
    <citation type="submission" date="2020-11" db="EMBL/GenBank/DDBJ databases">
        <authorList>
            <person name="Tran Van P."/>
        </authorList>
    </citation>
    <scope>NUCLEOTIDE SEQUENCE</scope>
</reference>
<name>A0A7R8ZLR9_9CRUS</name>
<accession>A0A7R8ZLR9</accession>
<gene>
    <name evidence="1" type="ORF">CTOB1V02_LOCUS2722</name>
</gene>
<dbReference type="EMBL" id="OB660437">
    <property type="protein sequence ID" value="CAD7224769.1"/>
    <property type="molecule type" value="Genomic_DNA"/>
</dbReference>
<proteinExistence type="predicted"/>